<accession>A0A182IAA8</accession>
<organism evidence="1 2">
    <name type="scientific">Anopheles arabiensis</name>
    <name type="common">Mosquito</name>
    <dbReference type="NCBI Taxonomy" id="7173"/>
    <lineage>
        <taxon>Eukaryota</taxon>
        <taxon>Metazoa</taxon>
        <taxon>Ecdysozoa</taxon>
        <taxon>Arthropoda</taxon>
        <taxon>Hexapoda</taxon>
        <taxon>Insecta</taxon>
        <taxon>Pterygota</taxon>
        <taxon>Neoptera</taxon>
        <taxon>Endopterygota</taxon>
        <taxon>Diptera</taxon>
        <taxon>Nematocera</taxon>
        <taxon>Culicoidea</taxon>
        <taxon>Culicidae</taxon>
        <taxon>Anophelinae</taxon>
        <taxon>Anopheles</taxon>
    </lineage>
</organism>
<reference evidence="1" key="1">
    <citation type="submission" date="2022-08" db="UniProtKB">
        <authorList>
            <consortium name="EnsemblMetazoa"/>
        </authorList>
    </citation>
    <scope>IDENTIFICATION</scope>
    <source>
        <strain evidence="1">Dongola</strain>
    </source>
</reference>
<dbReference type="Proteomes" id="UP000075840">
    <property type="component" value="Unassembled WGS sequence"/>
</dbReference>
<name>A0A182IAA8_ANOAR</name>
<dbReference type="VEuPathDB" id="VectorBase:AARA21_004966"/>
<dbReference type="VEuPathDB" id="VectorBase:AARA010519"/>
<evidence type="ECO:0000313" key="1">
    <source>
        <dbReference type="EnsemblMetazoa" id="AARA010519-PA"/>
    </source>
</evidence>
<dbReference type="EnsemblMetazoa" id="AARA010519-RA">
    <property type="protein sequence ID" value="AARA010519-PA"/>
    <property type="gene ID" value="AARA010519"/>
</dbReference>
<protein>
    <submittedName>
        <fullName evidence="1">Uncharacterized protein</fullName>
    </submittedName>
</protein>
<proteinExistence type="predicted"/>
<keyword evidence="2" id="KW-1185">Reference proteome</keyword>
<sequence>MDAAANKRGRGKGTTRSTGRTVAAAVAVGGGAAANSGPNSPIVVPPSVVTLERRSTLPMPSISGSSSSTVLGVAANATATTSTTPTASAPSIQRKLLRLAGKRHTGKGVSLGATTSKLACSSRTHLVRKALPVSGAVVGSVADRLHHRHGGVVPPIISTATANRSSANEAKLGKHHHPLPNQQNGYGTAAGSSYAPIVPYGPGTGLLDGAENHQAGVAAVAAGTR</sequence>
<dbReference type="EMBL" id="APCN01001136">
    <property type="status" value="NOT_ANNOTATED_CDS"/>
    <property type="molecule type" value="Genomic_DNA"/>
</dbReference>
<evidence type="ECO:0000313" key="2">
    <source>
        <dbReference type="Proteomes" id="UP000075840"/>
    </source>
</evidence>
<dbReference type="AlphaFoldDB" id="A0A182IAA8"/>